<proteinExistence type="predicted"/>
<accession>A0A420HB59</accession>
<protein>
    <submittedName>
        <fullName evidence="1">Uncharacterized protein</fullName>
    </submittedName>
</protein>
<dbReference type="Proteomes" id="UP000286134">
    <property type="component" value="Unassembled WGS sequence"/>
</dbReference>
<dbReference type="AlphaFoldDB" id="A0A420HB59"/>
<gene>
    <name evidence="1" type="ORF">OnM2_095046</name>
</gene>
<name>A0A420HB59_9PEZI</name>
<evidence type="ECO:0000313" key="2">
    <source>
        <dbReference type="Proteomes" id="UP000286134"/>
    </source>
</evidence>
<reference evidence="1 2" key="1">
    <citation type="journal article" date="2018" name="BMC Genomics">
        <title>Comparative genome analyses reveal sequence features reflecting distinct modes of host-adaptation between dicot and monocot powdery mildew.</title>
        <authorList>
            <person name="Wu Y."/>
            <person name="Ma X."/>
            <person name="Pan Z."/>
            <person name="Kale S.D."/>
            <person name="Song Y."/>
            <person name="King H."/>
            <person name="Zhang Q."/>
            <person name="Presley C."/>
            <person name="Deng X."/>
            <person name="Wei C.I."/>
            <person name="Xiao S."/>
        </authorList>
    </citation>
    <scope>NUCLEOTIDE SEQUENCE [LARGE SCALE GENOMIC DNA]</scope>
    <source>
        <strain evidence="1">UMSG2</strain>
    </source>
</reference>
<keyword evidence="2" id="KW-1185">Reference proteome</keyword>
<sequence length="225" mass="25999">MENTAFFRIENVAVKDFKAKLNEYENVVELEDDHTPLHKFEWLEDNVHVVIMNPKHKSKRSGVKSALTSFEGGEKSSSFFFDSKELSIVPVDEQELPISWSLYIETSKPKAYVPASYKLWAFCREARPYHLKPVLFETYHLNEENLPSFPHPVLLQHHFMQSLFLNLKGGGGLTSDNDEDNDDNIVPIWEVSRKTSGLDFELTLVKKPKTYVALDDEPMPVRKKQ</sequence>
<organism evidence="1 2">
    <name type="scientific">Erysiphe neolycopersici</name>
    <dbReference type="NCBI Taxonomy" id="212602"/>
    <lineage>
        <taxon>Eukaryota</taxon>
        <taxon>Fungi</taxon>
        <taxon>Dikarya</taxon>
        <taxon>Ascomycota</taxon>
        <taxon>Pezizomycotina</taxon>
        <taxon>Leotiomycetes</taxon>
        <taxon>Erysiphales</taxon>
        <taxon>Erysiphaceae</taxon>
        <taxon>Erysiphe</taxon>
    </lineage>
</organism>
<dbReference type="EMBL" id="MCFK01009578">
    <property type="protein sequence ID" value="RKF54669.1"/>
    <property type="molecule type" value="Genomic_DNA"/>
</dbReference>
<evidence type="ECO:0000313" key="1">
    <source>
        <dbReference type="EMBL" id="RKF54669.1"/>
    </source>
</evidence>
<comment type="caution">
    <text evidence="1">The sequence shown here is derived from an EMBL/GenBank/DDBJ whole genome shotgun (WGS) entry which is preliminary data.</text>
</comment>